<dbReference type="InterPro" id="IPR056861">
    <property type="entry name" value="HMCN1-like_VWA"/>
</dbReference>
<evidence type="ECO:0000259" key="5">
    <source>
        <dbReference type="PROSITE" id="PS50234"/>
    </source>
</evidence>
<comment type="subcellular location">
    <subcellularLocation>
        <location evidence="1">Secreted</location>
    </subcellularLocation>
</comment>
<dbReference type="SMART" id="SM00327">
    <property type="entry name" value="VWA"/>
    <property type="match status" value="1"/>
</dbReference>
<dbReference type="Gene3D" id="3.40.50.410">
    <property type="entry name" value="von Willebrand factor, type A domain"/>
    <property type="match status" value="1"/>
</dbReference>
<dbReference type="Gene3D" id="2.60.40.10">
    <property type="entry name" value="Immunoglobulins"/>
    <property type="match status" value="1"/>
</dbReference>
<dbReference type="CDD" id="cd00198">
    <property type="entry name" value="vWFA"/>
    <property type="match status" value="1"/>
</dbReference>
<evidence type="ECO:0000256" key="3">
    <source>
        <dbReference type="ARBA" id="ARBA00022729"/>
    </source>
</evidence>
<organism evidence="6 7">
    <name type="scientific">Archangium gephyra</name>
    <dbReference type="NCBI Taxonomy" id="48"/>
    <lineage>
        <taxon>Bacteria</taxon>
        <taxon>Pseudomonadati</taxon>
        <taxon>Myxococcota</taxon>
        <taxon>Myxococcia</taxon>
        <taxon>Myxococcales</taxon>
        <taxon>Cystobacterineae</taxon>
        <taxon>Archangiaceae</taxon>
        <taxon>Archangium</taxon>
    </lineage>
</organism>
<name>A0AAC8Q570_9BACT</name>
<dbReference type="PANTHER" id="PTHR47763">
    <property type="entry name" value="ALPHA-PROTEIN KINASE VWKA"/>
    <property type="match status" value="1"/>
</dbReference>
<dbReference type="InterPro" id="IPR002035">
    <property type="entry name" value="VWF_A"/>
</dbReference>
<dbReference type="KEGG" id="age:AA314_02219"/>
<evidence type="ECO:0000256" key="2">
    <source>
        <dbReference type="ARBA" id="ARBA00022525"/>
    </source>
</evidence>
<evidence type="ECO:0000313" key="7">
    <source>
        <dbReference type="Proteomes" id="UP000035579"/>
    </source>
</evidence>
<dbReference type="InterPro" id="IPR008969">
    <property type="entry name" value="CarboxyPept-like_regulatory"/>
</dbReference>
<feature type="compositionally biased region" description="Low complexity" evidence="4">
    <location>
        <begin position="1"/>
        <end position="17"/>
    </location>
</feature>
<dbReference type="Proteomes" id="UP000035579">
    <property type="component" value="Chromosome"/>
</dbReference>
<feature type="domain" description="VWFA" evidence="5">
    <location>
        <begin position="144"/>
        <end position="341"/>
    </location>
</feature>
<dbReference type="EMBL" id="CP011509">
    <property type="protein sequence ID" value="AKJ00593.1"/>
    <property type="molecule type" value="Genomic_DNA"/>
</dbReference>
<sequence>MGSPEPGQGSPSPSPGQLTAGDWDDNLNFSFFQKYLTEAPQGMPAHPSTDRVVITVRDEEGRPVPNARVTVGDAAGKRLEAPTATDGRLLFLPTQDGAQGSASFSVTVSPPPGQPGTAVTTSVEGSAWNLTLPGARGELPTELDVAFVVDATGSMGDEINYLKAELQNIVDSVRGTYPDVSARFALVMYRDDGDEYVVRSFDFTSDVAVFRQRLSEQSAGGGGDYPEAMERGLGAIHQLTWRTGNTARLTFLVADAPTHTQHYQAFVREANRARLSGIKVYPVAASGVADEAEYLMRLAAQLTLGRYIFLTNDSGIGDPHAEPHIPCYQVQLLKHLLVRAIGSELAGRRLPASGTEILRSVGSPAQDGSCTRADGTVTYL</sequence>
<accession>A0AAC8Q570</accession>
<gene>
    <name evidence="6" type="ORF">AA314_02219</name>
</gene>
<protein>
    <recommendedName>
        <fullName evidence="5">VWFA domain-containing protein</fullName>
    </recommendedName>
</protein>
<evidence type="ECO:0000256" key="4">
    <source>
        <dbReference type="SAM" id="MobiDB-lite"/>
    </source>
</evidence>
<proteinExistence type="predicted"/>
<evidence type="ECO:0000313" key="6">
    <source>
        <dbReference type="EMBL" id="AKJ00593.1"/>
    </source>
</evidence>
<dbReference type="Pfam" id="PF25106">
    <property type="entry name" value="VWA_4"/>
    <property type="match status" value="1"/>
</dbReference>
<dbReference type="InterPro" id="IPR052969">
    <property type="entry name" value="Thr-specific_kinase-like"/>
</dbReference>
<keyword evidence="2" id="KW-0964">Secreted</keyword>
<keyword evidence="3" id="KW-0732">Signal</keyword>
<dbReference type="InterPro" id="IPR036465">
    <property type="entry name" value="vWFA_dom_sf"/>
</dbReference>
<evidence type="ECO:0000256" key="1">
    <source>
        <dbReference type="ARBA" id="ARBA00004613"/>
    </source>
</evidence>
<dbReference type="SUPFAM" id="SSF49464">
    <property type="entry name" value="Carboxypeptidase regulatory domain-like"/>
    <property type="match status" value="1"/>
</dbReference>
<dbReference type="InterPro" id="IPR013783">
    <property type="entry name" value="Ig-like_fold"/>
</dbReference>
<dbReference type="PROSITE" id="PS50234">
    <property type="entry name" value="VWFA"/>
    <property type="match status" value="1"/>
</dbReference>
<feature type="region of interest" description="Disordered" evidence="4">
    <location>
        <begin position="1"/>
        <end position="23"/>
    </location>
</feature>
<dbReference type="SUPFAM" id="SSF53300">
    <property type="entry name" value="vWA-like"/>
    <property type="match status" value="1"/>
</dbReference>
<dbReference type="AlphaFoldDB" id="A0AAC8Q570"/>
<reference evidence="6 7" key="1">
    <citation type="submission" date="2015-05" db="EMBL/GenBank/DDBJ databases">
        <title>Genome assembly of Archangium gephyra DSM 2261.</title>
        <authorList>
            <person name="Sharma G."/>
            <person name="Subramanian S."/>
        </authorList>
    </citation>
    <scope>NUCLEOTIDE SEQUENCE [LARGE SCALE GENOMIC DNA]</scope>
    <source>
        <strain evidence="6 7">DSM 2261</strain>
    </source>
</reference>